<gene>
    <name evidence="1" type="ORF">F2Q69_00024937</name>
</gene>
<organism evidence="1 2">
    <name type="scientific">Brassica cretica</name>
    <name type="common">Mustard</name>
    <dbReference type="NCBI Taxonomy" id="69181"/>
    <lineage>
        <taxon>Eukaryota</taxon>
        <taxon>Viridiplantae</taxon>
        <taxon>Streptophyta</taxon>
        <taxon>Embryophyta</taxon>
        <taxon>Tracheophyta</taxon>
        <taxon>Spermatophyta</taxon>
        <taxon>Magnoliopsida</taxon>
        <taxon>eudicotyledons</taxon>
        <taxon>Gunneridae</taxon>
        <taxon>Pentapetalae</taxon>
        <taxon>rosids</taxon>
        <taxon>malvids</taxon>
        <taxon>Brassicales</taxon>
        <taxon>Brassicaceae</taxon>
        <taxon>Brassiceae</taxon>
        <taxon>Brassica</taxon>
    </lineage>
</organism>
<dbReference type="AlphaFoldDB" id="A0A8S9QIA5"/>
<protein>
    <submittedName>
        <fullName evidence="1">Uncharacterized protein</fullName>
    </submittedName>
</protein>
<comment type="caution">
    <text evidence="1">The sequence shown here is derived from an EMBL/GenBank/DDBJ whole genome shotgun (WGS) entry which is preliminary data.</text>
</comment>
<dbReference type="Proteomes" id="UP000712600">
    <property type="component" value="Unassembled WGS sequence"/>
</dbReference>
<name>A0A8S9QIA5_BRACR</name>
<sequence>MIISEWSQRLEPVVGGDNTHTWRRFRSKDAGEVIHSMSAHVKGGLQVLKQGGSEVTGGARGAVAEGVGRGASEGAEEQDPFAEVPDLEATVAELILAGATVAAVGELEALLAELQGGNCSKAREGFGDRETWELRGGKRARERVSGVRVWGVRGERVGGLAPAVRSSGDRTELLFPRNQGFAIRALHV</sequence>
<reference evidence="1" key="1">
    <citation type="submission" date="2019-12" db="EMBL/GenBank/DDBJ databases">
        <title>Genome sequencing and annotation of Brassica cretica.</title>
        <authorList>
            <person name="Studholme D.J."/>
            <person name="Sarris P."/>
        </authorList>
    </citation>
    <scope>NUCLEOTIDE SEQUENCE</scope>
    <source>
        <strain evidence="1">PFS-109/04</strain>
        <tissue evidence="1">Leaf</tissue>
    </source>
</reference>
<dbReference type="EMBL" id="QGKX02001290">
    <property type="protein sequence ID" value="KAF3539693.1"/>
    <property type="molecule type" value="Genomic_DNA"/>
</dbReference>
<proteinExistence type="predicted"/>
<accession>A0A8S9QIA5</accession>
<evidence type="ECO:0000313" key="1">
    <source>
        <dbReference type="EMBL" id="KAF3539693.1"/>
    </source>
</evidence>
<evidence type="ECO:0000313" key="2">
    <source>
        <dbReference type="Proteomes" id="UP000712600"/>
    </source>
</evidence>